<keyword evidence="2" id="KW-1185">Reference proteome</keyword>
<organism evidence="1 2">
    <name type="scientific">Iphiclides podalirius</name>
    <name type="common">scarce swallowtail</name>
    <dbReference type="NCBI Taxonomy" id="110791"/>
    <lineage>
        <taxon>Eukaryota</taxon>
        <taxon>Metazoa</taxon>
        <taxon>Ecdysozoa</taxon>
        <taxon>Arthropoda</taxon>
        <taxon>Hexapoda</taxon>
        <taxon>Insecta</taxon>
        <taxon>Pterygota</taxon>
        <taxon>Neoptera</taxon>
        <taxon>Endopterygota</taxon>
        <taxon>Lepidoptera</taxon>
        <taxon>Glossata</taxon>
        <taxon>Ditrysia</taxon>
        <taxon>Papilionoidea</taxon>
        <taxon>Papilionidae</taxon>
        <taxon>Papilioninae</taxon>
        <taxon>Iphiclides</taxon>
    </lineage>
</organism>
<accession>A0ABN8I410</accession>
<proteinExistence type="predicted"/>
<evidence type="ECO:0000313" key="1">
    <source>
        <dbReference type="EMBL" id="CAH2045104.1"/>
    </source>
</evidence>
<dbReference type="EMBL" id="OW152828">
    <property type="protein sequence ID" value="CAH2045104.1"/>
    <property type="molecule type" value="Genomic_DNA"/>
</dbReference>
<evidence type="ECO:0000313" key="2">
    <source>
        <dbReference type="Proteomes" id="UP000837857"/>
    </source>
</evidence>
<reference evidence="1" key="1">
    <citation type="submission" date="2022-03" db="EMBL/GenBank/DDBJ databases">
        <authorList>
            <person name="Martin H S."/>
        </authorList>
    </citation>
    <scope>NUCLEOTIDE SEQUENCE</scope>
</reference>
<dbReference type="Proteomes" id="UP000837857">
    <property type="component" value="Chromosome 16"/>
</dbReference>
<gene>
    <name evidence="1" type="ORF">IPOD504_LOCUS4939</name>
</gene>
<protein>
    <submittedName>
        <fullName evidence="1">Uncharacterized protein</fullName>
    </submittedName>
</protein>
<sequence>MILESTYKSVIWLDLRVDVRQAAGHKNNVGAT</sequence>
<feature type="non-terminal residue" evidence="1">
    <location>
        <position position="1"/>
    </location>
</feature>
<name>A0ABN8I410_9NEOP</name>